<proteinExistence type="predicted"/>
<accession>A0ABQ1URL7</accession>
<comment type="caution">
    <text evidence="2">The sequence shown here is derived from an EMBL/GenBank/DDBJ whole genome shotgun (WGS) entry which is preliminary data.</text>
</comment>
<evidence type="ECO:0000313" key="3">
    <source>
        <dbReference type="Proteomes" id="UP000632273"/>
    </source>
</evidence>
<keyword evidence="1" id="KW-1133">Transmembrane helix</keyword>
<evidence type="ECO:0000256" key="1">
    <source>
        <dbReference type="SAM" id="Phobius"/>
    </source>
</evidence>
<gene>
    <name evidence="2" type="ORF">GCM10011383_38830</name>
</gene>
<evidence type="ECO:0008006" key="4">
    <source>
        <dbReference type="Google" id="ProtNLM"/>
    </source>
</evidence>
<dbReference type="EMBL" id="BMHT01000008">
    <property type="protein sequence ID" value="GGF23443.1"/>
    <property type="molecule type" value="Genomic_DNA"/>
</dbReference>
<dbReference type="Proteomes" id="UP000632273">
    <property type="component" value="Unassembled WGS sequence"/>
</dbReference>
<evidence type="ECO:0000313" key="2">
    <source>
        <dbReference type="EMBL" id="GGF23443.1"/>
    </source>
</evidence>
<feature type="transmembrane region" description="Helical" evidence="1">
    <location>
        <begin position="61"/>
        <end position="82"/>
    </location>
</feature>
<sequence length="174" mass="19539">MAYVQEGLGHYTAALYYLNLAQTRQPRHATWHKIVELAQNQRATGYPDSWRQSLIITFRRYYYRVLQLLLIVAVAGGTLLLARRRSVARGWWLGYAAYLGLVAAFLNVLGPVQAGIVANPHAALMAGPGAGSSWLTTAAAGDRFVVRGQQDIWYRVLWRGHTAYIRRADLLLIK</sequence>
<keyword evidence="1" id="KW-0812">Transmembrane</keyword>
<dbReference type="Gene3D" id="2.30.30.40">
    <property type="entry name" value="SH3 Domains"/>
    <property type="match status" value="1"/>
</dbReference>
<name>A0ABQ1URL7_9BACT</name>
<organism evidence="2 3">
    <name type="scientific">Hymenobacter cavernae</name>
    <dbReference type="NCBI Taxonomy" id="2044852"/>
    <lineage>
        <taxon>Bacteria</taxon>
        <taxon>Pseudomonadati</taxon>
        <taxon>Bacteroidota</taxon>
        <taxon>Cytophagia</taxon>
        <taxon>Cytophagales</taxon>
        <taxon>Hymenobacteraceae</taxon>
        <taxon>Hymenobacter</taxon>
    </lineage>
</organism>
<keyword evidence="3" id="KW-1185">Reference proteome</keyword>
<protein>
    <recommendedName>
        <fullName evidence="4">SH3 domain-containing protein</fullName>
    </recommendedName>
</protein>
<reference evidence="3" key="1">
    <citation type="journal article" date="2019" name="Int. J. Syst. Evol. Microbiol.">
        <title>The Global Catalogue of Microorganisms (GCM) 10K type strain sequencing project: providing services to taxonomists for standard genome sequencing and annotation.</title>
        <authorList>
            <consortium name="The Broad Institute Genomics Platform"/>
            <consortium name="The Broad Institute Genome Sequencing Center for Infectious Disease"/>
            <person name="Wu L."/>
            <person name="Ma J."/>
        </authorList>
    </citation>
    <scope>NUCLEOTIDE SEQUENCE [LARGE SCALE GENOMIC DNA]</scope>
    <source>
        <strain evidence="3">CGMCC 1.15197</strain>
    </source>
</reference>
<keyword evidence="1" id="KW-0472">Membrane</keyword>
<feature type="transmembrane region" description="Helical" evidence="1">
    <location>
        <begin position="91"/>
        <end position="110"/>
    </location>
</feature>